<dbReference type="PANTHER" id="PTHR37523">
    <property type="entry name" value="METALLOPHOSPHOESTERASE"/>
    <property type="match status" value="1"/>
</dbReference>
<dbReference type="EMBL" id="CAJVPK010000031">
    <property type="protein sequence ID" value="CAG8435349.1"/>
    <property type="molecule type" value="Genomic_DNA"/>
</dbReference>
<evidence type="ECO:0000259" key="1">
    <source>
        <dbReference type="Pfam" id="PF14582"/>
    </source>
</evidence>
<evidence type="ECO:0000313" key="2">
    <source>
        <dbReference type="EMBL" id="CAG8435349.1"/>
    </source>
</evidence>
<evidence type="ECO:0000313" key="3">
    <source>
        <dbReference type="Proteomes" id="UP000789706"/>
    </source>
</evidence>
<dbReference type="Gene3D" id="3.60.21.10">
    <property type="match status" value="1"/>
</dbReference>
<dbReference type="OrthoDB" id="2412157at2759"/>
<dbReference type="InterPro" id="IPR029461">
    <property type="entry name" value="TT1561-like"/>
</dbReference>
<organism evidence="2 3">
    <name type="scientific">Diversispora eburnea</name>
    <dbReference type="NCBI Taxonomy" id="1213867"/>
    <lineage>
        <taxon>Eukaryota</taxon>
        <taxon>Fungi</taxon>
        <taxon>Fungi incertae sedis</taxon>
        <taxon>Mucoromycota</taxon>
        <taxon>Glomeromycotina</taxon>
        <taxon>Glomeromycetes</taxon>
        <taxon>Diversisporales</taxon>
        <taxon>Diversisporaceae</taxon>
        <taxon>Diversispora</taxon>
    </lineage>
</organism>
<comment type="caution">
    <text evidence="2">The sequence shown here is derived from an EMBL/GenBank/DDBJ whole genome shotgun (WGS) entry which is preliminary data.</text>
</comment>
<dbReference type="Pfam" id="PF14582">
    <property type="entry name" value="Metallophos_3"/>
    <property type="match status" value="1"/>
</dbReference>
<sequence>MHHTFLLISDVHYRLDNVEKLKKWLIQKDRLKDSIIVSGDLVNADFFTPLTTEKDKKEFRELLSTLEKFGKPLYYIPGNHDPDTTFLPSSSDEETLNAINFHQKVIQISSGLSIVGFGGSTDAVWKNQPETVVWPAFPKNTESLFIEKLPILLDQIKDDDIILITHVGPSKVGTTDVDKFPLKEPSTAIEAGSPVLRKILESKTSTPENPLNYNIVINIHGHSHYPFGLSHIGQTMVINPGPLGDGRFAILTLSQLDKEILLQRDKERINYYRNFNKSNFWVMEGLEFFFV</sequence>
<feature type="domain" description="Metallophosphoesterase TT1561-like" evidence="1">
    <location>
        <begin position="5"/>
        <end position="256"/>
    </location>
</feature>
<reference evidence="2" key="1">
    <citation type="submission" date="2021-06" db="EMBL/GenBank/DDBJ databases">
        <authorList>
            <person name="Kallberg Y."/>
            <person name="Tangrot J."/>
            <person name="Rosling A."/>
        </authorList>
    </citation>
    <scope>NUCLEOTIDE SEQUENCE</scope>
    <source>
        <strain evidence="2">AZ414A</strain>
    </source>
</reference>
<dbReference type="PANTHER" id="PTHR37523:SF1">
    <property type="entry name" value="CALCINEURIN-LIKE PHOSPHOESTERASE DOMAIN-CONTAINING PROTEIN"/>
    <property type="match status" value="1"/>
</dbReference>
<protein>
    <submittedName>
        <fullName evidence="2">5561_t:CDS:1</fullName>
    </submittedName>
</protein>
<accession>A0A9N8YKT3</accession>
<dbReference type="SUPFAM" id="SSF56300">
    <property type="entry name" value="Metallo-dependent phosphatases"/>
    <property type="match status" value="1"/>
</dbReference>
<name>A0A9N8YKT3_9GLOM</name>
<dbReference type="InterPro" id="IPR029052">
    <property type="entry name" value="Metallo-depent_PP-like"/>
</dbReference>
<dbReference type="Proteomes" id="UP000789706">
    <property type="component" value="Unassembled WGS sequence"/>
</dbReference>
<gene>
    <name evidence="2" type="ORF">DEBURN_LOCUS871</name>
</gene>
<dbReference type="AlphaFoldDB" id="A0A9N8YKT3"/>
<keyword evidence="3" id="KW-1185">Reference proteome</keyword>
<proteinExistence type="predicted"/>